<dbReference type="OrthoDB" id="3250044at2759"/>
<keyword evidence="3" id="KW-1185">Reference proteome</keyword>
<dbReference type="AlphaFoldDB" id="A0A9P7K9Q1"/>
<evidence type="ECO:0000256" key="1">
    <source>
        <dbReference type="SAM" id="MobiDB-lite"/>
    </source>
</evidence>
<dbReference type="InterPro" id="IPR011009">
    <property type="entry name" value="Kinase-like_dom_sf"/>
</dbReference>
<organism evidence="2 3">
    <name type="scientific">Asterophora parasitica</name>
    <dbReference type="NCBI Taxonomy" id="117018"/>
    <lineage>
        <taxon>Eukaryota</taxon>
        <taxon>Fungi</taxon>
        <taxon>Dikarya</taxon>
        <taxon>Basidiomycota</taxon>
        <taxon>Agaricomycotina</taxon>
        <taxon>Agaricomycetes</taxon>
        <taxon>Agaricomycetidae</taxon>
        <taxon>Agaricales</taxon>
        <taxon>Tricholomatineae</taxon>
        <taxon>Lyophyllaceae</taxon>
        <taxon>Asterophora</taxon>
    </lineage>
</organism>
<name>A0A9P7K9Q1_9AGAR</name>
<proteinExistence type="predicted"/>
<reference evidence="2" key="1">
    <citation type="submission" date="2020-07" db="EMBL/GenBank/DDBJ databases">
        <authorList>
            <person name="Nieuwenhuis M."/>
            <person name="Van De Peppel L.J.J."/>
        </authorList>
    </citation>
    <scope>NUCLEOTIDE SEQUENCE</scope>
    <source>
        <strain evidence="2">AP01</strain>
        <tissue evidence="2">Mycelium</tissue>
    </source>
</reference>
<gene>
    <name evidence="2" type="ORF">DXG03_005876</name>
</gene>
<feature type="region of interest" description="Disordered" evidence="1">
    <location>
        <begin position="1"/>
        <end position="22"/>
    </location>
</feature>
<dbReference type="SUPFAM" id="SSF56112">
    <property type="entry name" value="Protein kinase-like (PK-like)"/>
    <property type="match status" value="1"/>
</dbReference>
<protein>
    <recommendedName>
        <fullName evidence="4">Aminoglycoside phosphotransferase domain-containing protein</fullName>
    </recommendedName>
</protein>
<evidence type="ECO:0000313" key="3">
    <source>
        <dbReference type="Proteomes" id="UP000775547"/>
    </source>
</evidence>
<sequence>MSSHTRSALERDFSSSGGNQSLAGEARTQAYLREQARSNRIAPNVPTVYGTFNDGACNTYLVMEHIDALSFRAWVDAPCISDEEHEHRTTTAVTAIAKALSWLLTCPIPEGDTIGPVGGGCIQHSFFDMEEAPVPLVSAAALEKYVNKALTRRPGRPQDTVSFADEACIFSHSDVSLDNFLWDPATQRVWLTDCQHINVLPESFCSFYLHTSTDPIVQAVSAALNFPTSSQLGLLKSANGIVIQSGTSSFGLDAYGNPSLGRK</sequence>
<evidence type="ECO:0008006" key="4">
    <source>
        <dbReference type="Google" id="ProtNLM"/>
    </source>
</evidence>
<accession>A0A9P7K9Q1</accession>
<evidence type="ECO:0000313" key="2">
    <source>
        <dbReference type="EMBL" id="KAG5641160.1"/>
    </source>
</evidence>
<comment type="caution">
    <text evidence="2">The sequence shown here is derived from an EMBL/GenBank/DDBJ whole genome shotgun (WGS) entry which is preliminary data.</text>
</comment>
<dbReference type="EMBL" id="JABCKV010000375">
    <property type="protein sequence ID" value="KAG5641160.1"/>
    <property type="molecule type" value="Genomic_DNA"/>
</dbReference>
<dbReference type="Proteomes" id="UP000775547">
    <property type="component" value="Unassembled WGS sequence"/>
</dbReference>
<reference evidence="2" key="2">
    <citation type="submission" date="2021-10" db="EMBL/GenBank/DDBJ databases">
        <title>Phylogenomics reveals ancestral predisposition of the termite-cultivated fungus Termitomyces towards a domesticated lifestyle.</title>
        <authorList>
            <person name="Auxier B."/>
            <person name="Grum-Grzhimaylo A."/>
            <person name="Cardenas M.E."/>
            <person name="Lodge J.D."/>
            <person name="Laessoe T."/>
            <person name="Pedersen O."/>
            <person name="Smith M.E."/>
            <person name="Kuyper T.W."/>
            <person name="Franco-Molano E.A."/>
            <person name="Baroni T.J."/>
            <person name="Aanen D.K."/>
        </authorList>
    </citation>
    <scope>NUCLEOTIDE SEQUENCE</scope>
    <source>
        <strain evidence="2">AP01</strain>
        <tissue evidence="2">Mycelium</tissue>
    </source>
</reference>